<feature type="transmembrane region" description="Helical" evidence="5">
    <location>
        <begin position="122"/>
        <end position="143"/>
    </location>
</feature>
<keyword evidence="4 5" id="KW-0472">Membrane</keyword>
<dbReference type="PANTHER" id="PTHR31465:SF9">
    <property type="entry name" value="SPHINGOID LONG-CHAIN BASE TRANSPORTER RSB1"/>
    <property type="match status" value="1"/>
</dbReference>
<keyword evidence="7" id="KW-1185">Reference proteome</keyword>
<feature type="transmembrane region" description="Helical" evidence="5">
    <location>
        <begin position="163"/>
        <end position="182"/>
    </location>
</feature>
<comment type="caution">
    <text evidence="6">The sequence shown here is derived from an EMBL/GenBank/DDBJ whole genome shotgun (WGS) entry which is preliminary data.</text>
</comment>
<dbReference type="Proteomes" id="UP001590951">
    <property type="component" value="Unassembled WGS sequence"/>
</dbReference>
<evidence type="ECO:0000256" key="5">
    <source>
        <dbReference type="SAM" id="Phobius"/>
    </source>
</evidence>
<protein>
    <submittedName>
        <fullName evidence="6">Uncharacterized protein</fullName>
    </submittedName>
</protein>
<dbReference type="Pfam" id="PF04479">
    <property type="entry name" value="RTA1"/>
    <property type="match status" value="1"/>
</dbReference>
<dbReference type="InterPro" id="IPR007568">
    <property type="entry name" value="RTA1"/>
</dbReference>
<feature type="transmembrane region" description="Helical" evidence="5">
    <location>
        <begin position="37"/>
        <end position="59"/>
    </location>
</feature>
<evidence type="ECO:0000313" key="7">
    <source>
        <dbReference type="Proteomes" id="UP001590951"/>
    </source>
</evidence>
<accession>A0ABR4ASZ9</accession>
<keyword evidence="3 5" id="KW-1133">Transmembrane helix</keyword>
<keyword evidence="2 5" id="KW-0812">Transmembrane</keyword>
<feature type="transmembrane region" description="Helical" evidence="5">
    <location>
        <begin position="79"/>
        <end position="101"/>
    </location>
</feature>
<evidence type="ECO:0000256" key="1">
    <source>
        <dbReference type="ARBA" id="ARBA00004141"/>
    </source>
</evidence>
<comment type="subcellular location">
    <subcellularLocation>
        <location evidence="1">Membrane</location>
        <topology evidence="1">Multi-pass membrane protein</topology>
    </subcellularLocation>
</comment>
<evidence type="ECO:0000256" key="4">
    <source>
        <dbReference type="ARBA" id="ARBA00023136"/>
    </source>
</evidence>
<evidence type="ECO:0000256" key="2">
    <source>
        <dbReference type="ARBA" id="ARBA00022692"/>
    </source>
</evidence>
<gene>
    <name evidence="6" type="ORF">ABVK25_010880</name>
</gene>
<reference evidence="6 7" key="1">
    <citation type="submission" date="2024-09" db="EMBL/GenBank/DDBJ databases">
        <title>Rethinking Asexuality: The Enigmatic Case of Functional Sexual Genes in Lepraria (Stereocaulaceae).</title>
        <authorList>
            <person name="Doellman M."/>
            <person name="Sun Y."/>
            <person name="Barcenas-Pena A."/>
            <person name="Lumbsch H.T."/>
            <person name="Grewe F."/>
        </authorList>
    </citation>
    <scope>NUCLEOTIDE SEQUENCE [LARGE SCALE GENOMIC DNA]</scope>
    <source>
        <strain evidence="6 7">Grewe 0041</strain>
    </source>
</reference>
<organism evidence="6 7">
    <name type="scientific">Lepraria finkii</name>
    <dbReference type="NCBI Taxonomy" id="1340010"/>
    <lineage>
        <taxon>Eukaryota</taxon>
        <taxon>Fungi</taxon>
        <taxon>Dikarya</taxon>
        <taxon>Ascomycota</taxon>
        <taxon>Pezizomycotina</taxon>
        <taxon>Lecanoromycetes</taxon>
        <taxon>OSLEUM clade</taxon>
        <taxon>Lecanoromycetidae</taxon>
        <taxon>Lecanorales</taxon>
        <taxon>Lecanorineae</taxon>
        <taxon>Stereocaulaceae</taxon>
        <taxon>Lepraria</taxon>
    </lineage>
</organism>
<dbReference type="EMBL" id="JBHFEH010000078">
    <property type="protein sequence ID" value="KAL2048822.1"/>
    <property type="molecule type" value="Genomic_DNA"/>
</dbReference>
<sequence>MAPSFLILAMRIALLELVTTSDLRLLPWFSPKVSVKLLAFAFACCEIIAISLIGVGGALIREASLDSLSIQVDGIKLMVVGLCFQIIPALALVFLGVDIARKARKHTDQWPIAHAGARASRILIMFFAGLAVAILCILIRTPFRIAELAEPYQLIFKNDQKTFIFLEPFMMAIACLCLKILHPGPVIRMAKRASNARVTQLNIKLVPDVKGAFG</sequence>
<name>A0ABR4ASZ9_9LECA</name>
<evidence type="ECO:0000256" key="3">
    <source>
        <dbReference type="ARBA" id="ARBA00022989"/>
    </source>
</evidence>
<proteinExistence type="predicted"/>
<evidence type="ECO:0000313" key="6">
    <source>
        <dbReference type="EMBL" id="KAL2048822.1"/>
    </source>
</evidence>
<dbReference type="PANTHER" id="PTHR31465">
    <property type="entry name" value="PROTEIN RTA1-RELATED"/>
    <property type="match status" value="1"/>
</dbReference>